<comment type="caution">
    <text evidence="2">The sequence shown here is derived from an EMBL/GenBank/DDBJ whole genome shotgun (WGS) entry which is preliminary data.</text>
</comment>
<proteinExistence type="predicted"/>
<name>A0AAN8RCI3_9PEZI</name>
<reference evidence="2 3" key="1">
    <citation type="submission" date="2019-10" db="EMBL/GenBank/DDBJ databases">
        <authorList>
            <person name="Palmer J.M."/>
        </authorList>
    </citation>
    <scope>NUCLEOTIDE SEQUENCE [LARGE SCALE GENOMIC DNA]</scope>
    <source>
        <strain evidence="2 3">TWF718</strain>
    </source>
</reference>
<sequence length="527" mass="60475">MNRIGLSEGQVMLQACLRALPPPDLTETPIIDRPKDPYLVLLFGVNYDTSLIYVNISPRALALQILTSKAADDEENNEFFTLEHLEDSKDPRLSRRVLPVSWDVFLGLKKRLGVTRYNGPLEFVWNGIYDHRDPDIKEMDEEGLKSAGEFEEAREITQLDSSSRKQLKAKEDSRLKARRSNKQLPAPAAAARDSSDNVYTSRDARPYIDEDQDYNANYDDGSSSDSADELNPFEDPLRGSRWNYSVHSRLKSRPVRGPVPIPYGVHNPTPRVEESFPSHFQKLVDRLTSEISSILSKINWSVDNPLKFTDRKTAGSWNVAIHDFHAERLRIWRKRTKPKVFTSRPVPITLNFRPTFDLYDPRLWVLEDDAPEPGDDPFEFAQLGQNSLQYMLDVVRIQWDAFDPIDVYYIPDPIFANSENTDSPEDSTGPLELRLKEPMKHTFGYLGPPRKAILELGLRLFTEDLKIETLESDFCELAKFAIFKYISSKPCDDMQMRQSLLVLWELTKIITLITGEQPGRKDEKCTC</sequence>
<protein>
    <submittedName>
        <fullName evidence="2">Uncharacterized protein</fullName>
    </submittedName>
</protein>
<accession>A0AAN8RCI3</accession>
<dbReference type="Proteomes" id="UP001313282">
    <property type="component" value="Unassembled WGS sequence"/>
</dbReference>
<evidence type="ECO:0000313" key="2">
    <source>
        <dbReference type="EMBL" id="KAK6339937.1"/>
    </source>
</evidence>
<feature type="region of interest" description="Disordered" evidence="1">
    <location>
        <begin position="155"/>
        <end position="234"/>
    </location>
</feature>
<keyword evidence="3" id="KW-1185">Reference proteome</keyword>
<gene>
    <name evidence="2" type="ORF">TWF718_009326</name>
</gene>
<evidence type="ECO:0000256" key="1">
    <source>
        <dbReference type="SAM" id="MobiDB-lite"/>
    </source>
</evidence>
<organism evidence="2 3">
    <name type="scientific">Orbilia javanica</name>
    <dbReference type="NCBI Taxonomy" id="47235"/>
    <lineage>
        <taxon>Eukaryota</taxon>
        <taxon>Fungi</taxon>
        <taxon>Dikarya</taxon>
        <taxon>Ascomycota</taxon>
        <taxon>Pezizomycotina</taxon>
        <taxon>Orbiliomycetes</taxon>
        <taxon>Orbiliales</taxon>
        <taxon>Orbiliaceae</taxon>
        <taxon>Orbilia</taxon>
    </lineage>
</organism>
<dbReference type="EMBL" id="JAVHNR010000006">
    <property type="protein sequence ID" value="KAK6339937.1"/>
    <property type="molecule type" value="Genomic_DNA"/>
</dbReference>
<dbReference type="AlphaFoldDB" id="A0AAN8RCI3"/>
<evidence type="ECO:0000313" key="3">
    <source>
        <dbReference type="Proteomes" id="UP001313282"/>
    </source>
</evidence>